<proteinExistence type="predicted"/>
<comment type="caution">
    <text evidence="2">The sequence shown here is derived from an EMBL/GenBank/DDBJ whole genome shotgun (WGS) entry which is preliminary data.</text>
</comment>
<sequence length="160" mass="18724">MNKKAFGYILLIAAISAAGGYLYWYNFLRYDSAAESVKQYQEAEKRYIEAMTADTYGGKTPQETLDMFVDALRKGDIDLASKYFLLDENLSREKWVRYLEGVRSKNLLVQMADDFSSYKFYKSLYDGNQQFVIRNNDNTDNLIIDLRFNKYSKAWKIESL</sequence>
<dbReference type="AlphaFoldDB" id="A0A1F5CAL7"/>
<keyword evidence="1" id="KW-1133">Transmembrane helix</keyword>
<evidence type="ECO:0000313" key="2">
    <source>
        <dbReference type="EMBL" id="OGD39858.1"/>
    </source>
</evidence>
<reference evidence="2 3" key="1">
    <citation type="journal article" date="2016" name="Nat. Commun.">
        <title>Thousands of microbial genomes shed light on interconnected biogeochemical processes in an aquifer system.</title>
        <authorList>
            <person name="Anantharaman K."/>
            <person name="Brown C.T."/>
            <person name="Hug L.A."/>
            <person name="Sharon I."/>
            <person name="Castelle C.J."/>
            <person name="Probst A.J."/>
            <person name="Thomas B.C."/>
            <person name="Singh A."/>
            <person name="Wilkins M.J."/>
            <person name="Karaoz U."/>
            <person name="Brodie E.L."/>
            <person name="Williams K.H."/>
            <person name="Hubbard S.S."/>
            <person name="Banfield J.F."/>
        </authorList>
    </citation>
    <scope>NUCLEOTIDE SEQUENCE [LARGE SCALE GENOMIC DNA]</scope>
</reference>
<organism evidence="2 3">
    <name type="scientific">Candidatus Azambacteria bacterium RIFCSPLOWO2_02_FULL_44_14</name>
    <dbReference type="NCBI Taxonomy" id="1797306"/>
    <lineage>
        <taxon>Bacteria</taxon>
        <taxon>Candidatus Azamiibacteriota</taxon>
    </lineage>
</organism>
<evidence type="ECO:0008006" key="4">
    <source>
        <dbReference type="Google" id="ProtNLM"/>
    </source>
</evidence>
<name>A0A1F5CAL7_9BACT</name>
<evidence type="ECO:0000313" key="3">
    <source>
        <dbReference type="Proteomes" id="UP000177197"/>
    </source>
</evidence>
<gene>
    <name evidence="2" type="ORF">A3I30_00425</name>
</gene>
<feature type="transmembrane region" description="Helical" evidence="1">
    <location>
        <begin position="6"/>
        <end position="24"/>
    </location>
</feature>
<keyword evidence="1" id="KW-0812">Transmembrane</keyword>
<accession>A0A1F5CAL7</accession>
<protein>
    <recommendedName>
        <fullName evidence="4">DUF4878 domain-containing protein</fullName>
    </recommendedName>
</protein>
<dbReference type="EMBL" id="MEYV01000017">
    <property type="protein sequence ID" value="OGD39858.1"/>
    <property type="molecule type" value="Genomic_DNA"/>
</dbReference>
<evidence type="ECO:0000256" key="1">
    <source>
        <dbReference type="SAM" id="Phobius"/>
    </source>
</evidence>
<dbReference type="Proteomes" id="UP000177197">
    <property type="component" value="Unassembled WGS sequence"/>
</dbReference>
<keyword evidence="1" id="KW-0472">Membrane</keyword>